<dbReference type="RefSeq" id="WP_168570936.1">
    <property type="nucleotide sequence ID" value="NZ_CP051167.1"/>
</dbReference>
<feature type="transmembrane region" description="Helical" evidence="9">
    <location>
        <begin position="343"/>
        <end position="362"/>
    </location>
</feature>
<dbReference type="SUPFAM" id="SSF53448">
    <property type="entry name" value="Nucleotide-diphospho-sugar transferases"/>
    <property type="match status" value="1"/>
</dbReference>
<evidence type="ECO:0000256" key="4">
    <source>
        <dbReference type="ARBA" id="ARBA00022676"/>
    </source>
</evidence>
<dbReference type="EMBL" id="CP051167">
    <property type="protein sequence ID" value="QIZ72789.1"/>
    <property type="molecule type" value="Genomic_DNA"/>
</dbReference>
<evidence type="ECO:0000256" key="2">
    <source>
        <dbReference type="ARBA" id="ARBA00004760"/>
    </source>
</evidence>
<keyword evidence="11" id="KW-1185">Reference proteome</keyword>
<comment type="subcellular location">
    <subcellularLocation>
        <location evidence="1">Membrane</location>
        <topology evidence="1">Multi-pass membrane protein</topology>
    </subcellularLocation>
</comment>
<keyword evidence="5 10" id="KW-0808">Transferase</keyword>
<evidence type="ECO:0000256" key="7">
    <source>
        <dbReference type="ARBA" id="ARBA00022989"/>
    </source>
</evidence>
<dbReference type="Proteomes" id="UP000500857">
    <property type="component" value="Chromosome"/>
</dbReference>
<keyword evidence="8 9" id="KW-0472">Membrane</keyword>
<evidence type="ECO:0000313" key="11">
    <source>
        <dbReference type="Proteomes" id="UP000500857"/>
    </source>
</evidence>
<feature type="transmembrane region" description="Helical" evidence="9">
    <location>
        <begin position="6"/>
        <end position="29"/>
    </location>
</feature>
<keyword evidence="6 9" id="KW-0812">Transmembrane</keyword>
<dbReference type="PANTHER" id="PTHR12726:SF0">
    <property type="entry name" value="CERAMIDE GLUCOSYLTRANSFERASE"/>
    <property type="match status" value="1"/>
</dbReference>
<dbReference type="AlphaFoldDB" id="A0A6H1U585"/>
<evidence type="ECO:0000256" key="6">
    <source>
        <dbReference type="ARBA" id="ARBA00022692"/>
    </source>
</evidence>
<comment type="pathway">
    <text evidence="2">Lipid metabolism; sphingolipid metabolism.</text>
</comment>
<dbReference type="GO" id="GO:0006679">
    <property type="term" value="P:glucosylceramide biosynthetic process"/>
    <property type="evidence" value="ECO:0007669"/>
    <property type="project" value="TreeGrafter"/>
</dbReference>
<comment type="pathway">
    <text evidence="3">Sphingolipid metabolism.</text>
</comment>
<accession>A0A6H1U585</accession>
<dbReference type="KEGG" id="oxy:HCG48_21120"/>
<evidence type="ECO:0000256" key="9">
    <source>
        <dbReference type="SAM" id="Phobius"/>
    </source>
</evidence>
<proteinExistence type="predicted"/>
<dbReference type="PANTHER" id="PTHR12726">
    <property type="entry name" value="CERAMIDE GLUCOSYLTRANSFERASE"/>
    <property type="match status" value="1"/>
</dbReference>
<dbReference type="Pfam" id="PF13506">
    <property type="entry name" value="Glyco_transf_21"/>
    <property type="match status" value="1"/>
</dbReference>
<evidence type="ECO:0000256" key="3">
    <source>
        <dbReference type="ARBA" id="ARBA00004991"/>
    </source>
</evidence>
<evidence type="ECO:0000313" key="10">
    <source>
        <dbReference type="EMBL" id="QIZ72789.1"/>
    </source>
</evidence>
<gene>
    <name evidence="10" type="ORF">HCG48_21120</name>
</gene>
<dbReference type="GO" id="GO:0016020">
    <property type="term" value="C:membrane"/>
    <property type="evidence" value="ECO:0007669"/>
    <property type="project" value="UniProtKB-SubCell"/>
</dbReference>
<dbReference type="InterPro" id="IPR025993">
    <property type="entry name" value="Ceramide_glucosylTrfase"/>
</dbReference>
<feature type="transmembrane region" description="Helical" evidence="9">
    <location>
        <begin position="302"/>
        <end position="331"/>
    </location>
</feature>
<dbReference type="GO" id="GO:0008120">
    <property type="term" value="F:ceramide glucosyltransferase activity"/>
    <property type="evidence" value="ECO:0007669"/>
    <property type="project" value="TreeGrafter"/>
</dbReference>
<organism evidence="10 11">
    <name type="scientific">Oxynema aestuarii AP17</name>
    <dbReference type="NCBI Taxonomy" id="2064643"/>
    <lineage>
        <taxon>Bacteria</taxon>
        <taxon>Bacillati</taxon>
        <taxon>Cyanobacteriota</taxon>
        <taxon>Cyanophyceae</taxon>
        <taxon>Oscillatoriophycideae</taxon>
        <taxon>Oscillatoriales</taxon>
        <taxon>Oscillatoriaceae</taxon>
        <taxon>Oxynema</taxon>
        <taxon>Oxynema aestuarii</taxon>
    </lineage>
</organism>
<keyword evidence="7 9" id="KW-1133">Transmembrane helix</keyword>
<sequence length="391" mass="42157">MLWNGIGIAIAVLASVTAWAMVVATLYFLRSRSIDRGESPAPPEVDSSVRVSILKPIKGLDDRLERNLEAFLNLQSIAYEVLIGIGDRRDPAWPAIDRFLAAHPEAPMRVIFTDSPPDAHPKMSNLAGLEAQACGEILLVSDGNTCPPPDALERLVASFADPQIGLVAAPFLVRSPLTLGARLRSLRIGTAIACSICGSYTLFKTPFVVGKWMAVRQQALAEMGGFAALSGVMCADGLIYPKLRALGWRGAIVPQAIDVYLGPWSWRQAWSQQLRWSRHVRFVAPIETAVEFLWNGLFLGSLAIAFAWGGATIAACALGAAGLGIWCAYAIAYVSLGGAATDLLLLPIVDLQMLAIAVWAYASNEIQWRGRRFYIGPGGQLERSESLDPTG</sequence>
<reference evidence="10 11" key="1">
    <citation type="submission" date="2020-04" db="EMBL/GenBank/DDBJ databases">
        <authorList>
            <person name="Basu S."/>
            <person name="Maruthanayagam V."/>
            <person name="Chakraborty S."/>
            <person name="Pramanik A."/>
            <person name="Mukherjee J."/>
            <person name="Brink B."/>
        </authorList>
    </citation>
    <scope>NUCLEOTIDE SEQUENCE [LARGE SCALE GENOMIC DNA]</scope>
    <source>
        <strain evidence="10 11">AP17</strain>
    </source>
</reference>
<protein>
    <submittedName>
        <fullName evidence="10">Glycosyltransferase</fullName>
    </submittedName>
</protein>
<evidence type="ECO:0000256" key="5">
    <source>
        <dbReference type="ARBA" id="ARBA00022679"/>
    </source>
</evidence>
<evidence type="ECO:0000256" key="8">
    <source>
        <dbReference type="ARBA" id="ARBA00023136"/>
    </source>
</evidence>
<name>A0A6H1U585_9CYAN</name>
<evidence type="ECO:0000256" key="1">
    <source>
        <dbReference type="ARBA" id="ARBA00004141"/>
    </source>
</evidence>
<dbReference type="Gene3D" id="3.90.550.10">
    <property type="entry name" value="Spore Coat Polysaccharide Biosynthesis Protein SpsA, Chain A"/>
    <property type="match status" value="1"/>
</dbReference>
<dbReference type="InterPro" id="IPR029044">
    <property type="entry name" value="Nucleotide-diphossugar_trans"/>
</dbReference>
<keyword evidence="4" id="KW-0328">Glycosyltransferase</keyword>